<proteinExistence type="predicted"/>
<dbReference type="AlphaFoldDB" id="A0A9X5I4Q1"/>
<name>A0A9X5I4Q1_9CYAN</name>
<sequence>MFHWLLKFPALPLKYLLPLPLLLIAFGLFGEQLTNRVLSLSFVGLDKLQAENPHLQVQLPVKATVVTAEIERELDFTEVEIETTKSPVKKLRFEFPNVDAIALQTILARELNLSSRAKKLQSGTQIQGQFKFNIQGVLAQIDKRQGMTKVEIVTIDSAMKNLELEFPVTDIERLKDTIAEELGLSRQEIIMLVSYRVIN</sequence>
<dbReference type="EMBL" id="JTJC03000002">
    <property type="protein sequence ID" value="NHC34682.1"/>
    <property type="molecule type" value="Genomic_DNA"/>
</dbReference>
<evidence type="ECO:0000313" key="1">
    <source>
        <dbReference type="EMBL" id="NHC34682.1"/>
    </source>
</evidence>
<dbReference type="RefSeq" id="WP_039716774.1">
    <property type="nucleotide sequence ID" value="NZ_JTJC03000002.1"/>
</dbReference>
<gene>
    <name evidence="1" type="ORF">QH73_0008415</name>
</gene>
<protein>
    <submittedName>
        <fullName evidence="1">Uncharacterized protein</fullName>
    </submittedName>
</protein>
<dbReference type="Proteomes" id="UP000031532">
    <property type="component" value="Unassembled WGS sequence"/>
</dbReference>
<comment type="caution">
    <text evidence="1">The sequence shown here is derived from an EMBL/GenBank/DDBJ whole genome shotgun (WGS) entry which is preliminary data.</text>
</comment>
<reference evidence="1 2" key="1">
    <citation type="journal article" date="2015" name="Genome Announc.">
        <title>Draft Genome Sequence of the Terrestrial Cyanobacterium Scytonema millei VB511283, Isolated from Eastern India.</title>
        <authorList>
            <person name="Sen D."/>
            <person name="Chandrababunaidu M.M."/>
            <person name="Singh D."/>
            <person name="Sanghi N."/>
            <person name="Ghorai A."/>
            <person name="Mishra G.P."/>
            <person name="Madduluri M."/>
            <person name="Adhikary S.P."/>
            <person name="Tripathy S."/>
        </authorList>
    </citation>
    <scope>NUCLEOTIDE SEQUENCE [LARGE SCALE GENOMIC DNA]</scope>
    <source>
        <strain evidence="1 2">VB511283</strain>
    </source>
</reference>
<evidence type="ECO:0000313" key="2">
    <source>
        <dbReference type="Proteomes" id="UP000031532"/>
    </source>
</evidence>
<organism evidence="1 2">
    <name type="scientific">Scytonema millei VB511283</name>
    <dbReference type="NCBI Taxonomy" id="1245923"/>
    <lineage>
        <taxon>Bacteria</taxon>
        <taxon>Bacillati</taxon>
        <taxon>Cyanobacteriota</taxon>
        <taxon>Cyanophyceae</taxon>
        <taxon>Nostocales</taxon>
        <taxon>Scytonemataceae</taxon>
        <taxon>Scytonema</taxon>
    </lineage>
</organism>
<accession>A0A9X5I4Q1</accession>
<dbReference type="OrthoDB" id="510821at2"/>
<keyword evidence="2" id="KW-1185">Reference proteome</keyword>